<protein>
    <recommendedName>
        <fullName evidence="1">SGNH hydrolase-type esterase domain-containing protein</fullName>
    </recommendedName>
</protein>
<dbReference type="Proteomes" id="UP000033572">
    <property type="component" value="Unassembled WGS sequence"/>
</dbReference>
<evidence type="ECO:0000313" key="2">
    <source>
        <dbReference type="EMBL" id="KJL18028.1"/>
    </source>
</evidence>
<dbReference type="InterPro" id="IPR036514">
    <property type="entry name" value="SGNH_hydro_sf"/>
</dbReference>
<dbReference type="Pfam" id="PF13472">
    <property type="entry name" value="Lipase_GDSL_2"/>
    <property type="match status" value="1"/>
</dbReference>
<dbReference type="InterPro" id="IPR013830">
    <property type="entry name" value="SGNH_hydro"/>
</dbReference>
<evidence type="ECO:0000259" key="1">
    <source>
        <dbReference type="Pfam" id="PF13472"/>
    </source>
</evidence>
<dbReference type="EMBL" id="JYIU01000046">
    <property type="protein sequence ID" value="KJL18028.1"/>
    <property type="molecule type" value="Genomic_DNA"/>
</dbReference>
<comment type="caution">
    <text evidence="2">The sequence shown here is derived from an EMBL/GenBank/DDBJ whole genome shotgun (WGS) entry which is preliminary data.</text>
</comment>
<sequence>MIYSHAMKAASTRHRLPLAGLVIAVILAVAAVALGVWRPWVSVPSTPPAGAAAGGEAVTIAPVPLLLPEHPTVLVFGDSWTYGSAATEPTLGYAYVLAELLDGETIVDGVRGSGYLKPGIDGPAFGERIAALDPTLTPDLVILQGSINDRAQGAAGYREAVTAAWDAMAAKYPEATIVVLGPAPHELPVGTETARIDTDLGDLAAARGWWYISPIAQNWITAQNYLSVIDVEVGRKHPSTDGHRYLAEKLAAALAELGDAPVTEAGGSETTPEQ</sequence>
<dbReference type="CDD" id="cd00229">
    <property type="entry name" value="SGNH_hydrolase"/>
    <property type="match status" value="1"/>
</dbReference>
<feature type="domain" description="SGNH hydrolase-type esterase" evidence="1">
    <location>
        <begin position="75"/>
        <end position="244"/>
    </location>
</feature>
<dbReference type="SUPFAM" id="SSF52266">
    <property type="entry name" value="SGNH hydrolase"/>
    <property type="match status" value="1"/>
</dbReference>
<organism evidence="2 3">
    <name type="scientific">Microbacterium foliorum</name>
    <dbReference type="NCBI Taxonomy" id="104336"/>
    <lineage>
        <taxon>Bacteria</taxon>
        <taxon>Bacillati</taxon>
        <taxon>Actinomycetota</taxon>
        <taxon>Actinomycetes</taxon>
        <taxon>Micrococcales</taxon>
        <taxon>Microbacteriaceae</taxon>
        <taxon>Microbacterium</taxon>
    </lineage>
</organism>
<keyword evidence="3" id="KW-1185">Reference proteome</keyword>
<evidence type="ECO:0000313" key="3">
    <source>
        <dbReference type="Proteomes" id="UP000033572"/>
    </source>
</evidence>
<dbReference type="PATRIC" id="fig|104336.4.peg.3175"/>
<accession>A0A0F0KAX6</accession>
<gene>
    <name evidence="2" type="ORF">RN50_03134</name>
</gene>
<proteinExistence type="predicted"/>
<name>A0A0F0KAX6_9MICO</name>
<reference evidence="2 3" key="1">
    <citation type="submission" date="2015-02" db="EMBL/GenBank/DDBJ databases">
        <title>Draft genome sequences of ten Microbacterium spp. with emphasis on heavy metal contaminated environments.</title>
        <authorList>
            <person name="Corretto E."/>
        </authorList>
    </citation>
    <scope>NUCLEOTIDE SEQUENCE [LARGE SCALE GENOMIC DNA]</scope>
    <source>
        <strain evidence="2 3">DSM 12966</strain>
    </source>
</reference>
<dbReference type="AlphaFoldDB" id="A0A0F0KAX6"/>
<dbReference type="Gene3D" id="3.40.50.1110">
    <property type="entry name" value="SGNH hydrolase"/>
    <property type="match status" value="1"/>
</dbReference>